<dbReference type="PROSITE" id="PS50113">
    <property type="entry name" value="PAC"/>
    <property type="match status" value="1"/>
</dbReference>
<dbReference type="Gene3D" id="3.30.450.20">
    <property type="entry name" value="PAS domain"/>
    <property type="match status" value="1"/>
</dbReference>
<dbReference type="Pfam" id="PF08448">
    <property type="entry name" value="PAS_4"/>
    <property type="match status" value="1"/>
</dbReference>
<dbReference type="NCBIfam" id="TIGR00229">
    <property type="entry name" value="sensory_box"/>
    <property type="match status" value="1"/>
</dbReference>
<feature type="transmembrane region" description="Helical" evidence="1">
    <location>
        <begin position="210"/>
        <end position="230"/>
    </location>
</feature>
<keyword evidence="1" id="KW-1133">Transmembrane helix</keyword>
<sequence length="937" mass="100830">MPAGLAAQLARPAPDQWGTSAHRIGGTMASWPGSLLRAAAPTRGYALLCAVAATVTALLCVVFVSGAGGAMVGQNVSNIALFLAAVTAGTACAVRAWRERAGRRVRWAWGLVGAGSLSWGVGQAFCIWYETVLGRAVPFPSLADAGYFWMMPFTAAGLLLLPVSRQSLAQQARSILDGLMIAVSLLLITWVLILGPLVQQGADSRLGLLITLWYPGGDVVVLTIVLFMVARLRRGGRRPLSLPLVGAGLAAFTVSDSGYAYLTLLDTYGSGNVLDLGWFTGFALILLAARRPERAHAEQEVHDLAQPLGVMVPYLAVLGALVTSVFEVLRDGAHDMFVSWSRSAIILLIVGRQLLTLLENRSLTRGLEARVEARTTELRASEQRFQALVQHSSDVVTVIDGQGVVTYQSESVARVFGYDPAYFSGLRLTERILAESVPALTAAVEAITGTAYATRVVELPMLHADGHRCLAEVTLTNLLEDPSVRGIVLNSRDISERKELEDQLVHEAFHDGLTKLANRALFKDRLEVALRRRADVAILFLDLDGFKEVNDSLGHAAGDVLLMQVAMRLGEAVRDGDTVARFGGDEFAVLIDAVGAPGDADDLATRIIAALDEQFVVDNQEIHVQGSIGIALTGPDARDADQLMRNADLAMYRAKSAGSGQFARYDPQMHSGLVERLQLAADLRRALETGGELEMHYQPTIELRTGQIVGFEALVRWRHPVRGMISPADFIPLAESTGLIRPLGQWVLAESCRQAVAWGMGAPERAMTMAVNVSGRQFDQPGLPGIVAAVLAETGLPAQRLCLEMTESVLMTDTEENLAVLLSLKDIGVRLAIDDFGTGYSSLAYLRRFPVDTLKIDRSFVERLSGATPDAALARTIVQLGQSLGMATVAEGIEQYAQFLALRRMGCDLAQGYYFSRPLPAAEAGLLLQDHKPAVAA</sequence>
<dbReference type="PANTHER" id="PTHR44757:SF2">
    <property type="entry name" value="BIOFILM ARCHITECTURE MAINTENANCE PROTEIN MBAA"/>
    <property type="match status" value="1"/>
</dbReference>
<dbReference type="InterPro" id="IPR013656">
    <property type="entry name" value="PAS_4"/>
</dbReference>
<dbReference type="SUPFAM" id="SSF55785">
    <property type="entry name" value="PYP-like sensor domain (PAS domain)"/>
    <property type="match status" value="1"/>
</dbReference>
<feature type="transmembrane region" description="Helical" evidence="1">
    <location>
        <begin position="242"/>
        <end position="262"/>
    </location>
</feature>
<dbReference type="PROSITE" id="PS50112">
    <property type="entry name" value="PAS"/>
    <property type="match status" value="1"/>
</dbReference>
<dbReference type="InterPro" id="IPR035919">
    <property type="entry name" value="EAL_sf"/>
</dbReference>
<dbReference type="SMART" id="SM00091">
    <property type="entry name" value="PAS"/>
    <property type="match status" value="1"/>
</dbReference>
<evidence type="ECO:0000313" key="7">
    <source>
        <dbReference type="Proteomes" id="UP001143480"/>
    </source>
</evidence>
<feature type="transmembrane region" description="Helical" evidence="1">
    <location>
        <begin position="268"/>
        <end position="287"/>
    </location>
</feature>
<dbReference type="NCBIfam" id="TIGR00254">
    <property type="entry name" value="GGDEF"/>
    <property type="match status" value="1"/>
</dbReference>
<dbReference type="InterPro" id="IPR000160">
    <property type="entry name" value="GGDEF_dom"/>
</dbReference>
<evidence type="ECO:0000259" key="3">
    <source>
        <dbReference type="PROSITE" id="PS50113"/>
    </source>
</evidence>
<dbReference type="PROSITE" id="PS50883">
    <property type="entry name" value="EAL"/>
    <property type="match status" value="1"/>
</dbReference>
<name>A0A9W6KEW3_9ACTN</name>
<dbReference type="InterPro" id="IPR052155">
    <property type="entry name" value="Biofilm_reg_signaling"/>
</dbReference>
<evidence type="ECO:0000259" key="4">
    <source>
        <dbReference type="PROSITE" id="PS50883"/>
    </source>
</evidence>
<dbReference type="InterPro" id="IPR029787">
    <property type="entry name" value="Nucleotide_cyclase"/>
</dbReference>
<dbReference type="InterPro" id="IPR001633">
    <property type="entry name" value="EAL_dom"/>
</dbReference>
<dbReference type="Pfam" id="PF00563">
    <property type="entry name" value="EAL"/>
    <property type="match status" value="1"/>
</dbReference>
<dbReference type="FunFam" id="3.20.20.450:FF:000001">
    <property type="entry name" value="Cyclic di-GMP phosphodiesterase yahA"/>
    <property type="match status" value="1"/>
</dbReference>
<accession>A0A9W6KEW3</accession>
<feature type="domain" description="EAL" evidence="4">
    <location>
        <begin position="676"/>
        <end position="932"/>
    </location>
</feature>
<evidence type="ECO:0008006" key="8">
    <source>
        <dbReference type="Google" id="ProtNLM"/>
    </source>
</evidence>
<feature type="domain" description="GGDEF" evidence="5">
    <location>
        <begin position="534"/>
        <end position="667"/>
    </location>
</feature>
<proteinExistence type="predicted"/>
<dbReference type="InterPro" id="IPR043128">
    <property type="entry name" value="Rev_trsase/Diguanyl_cyclase"/>
</dbReference>
<dbReference type="CDD" id="cd01949">
    <property type="entry name" value="GGDEF"/>
    <property type="match status" value="1"/>
</dbReference>
<dbReference type="SUPFAM" id="SSF55073">
    <property type="entry name" value="Nucleotide cyclase"/>
    <property type="match status" value="1"/>
</dbReference>
<feature type="domain" description="PAS" evidence="2">
    <location>
        <begin position="381"/>
        <end position="425"/>
    </location>
</feature>
<comment type="caution">
    <text evidence="6">The sequence shown here is derived from an EMBL/GenBank/DDBJ whole genome shotgun (WGS) entry which is preliminary data.</text>
</comment>
<evidence type="ECO:0000313" key="6">
    <source>
        <dbReference type="EMBL" id="GLL00797.1"/>
    </source>
</evidence>
<feature type="transmembrane region" description="Helical" evidence="1">
    <location>
        <begin position="79"/>
        <end position="97"/>
    </location>
</feature>
<feature type="transmembrane region" description="Helical" evidence="1">
    <location>
        <begin position="175"/>
        <end position="198"/>
    </location>
</feature>
<feature type="transmembrane region" description="Helical" evidence="1">
    <location>
        <begin position="45"/>
        <end position="67"/>
    </location>
</feature>
<dbReference type="SMART" id="SM00052">
    <property type="entry name" value="EAL"/>
    <property type="match status" value="1"/>
</dbReference>
<evidence type="ECO:0000256" key="1">
    <source>
        <dbReference type="SAM" id="Phobius"/>
    </source>
</evidence>
<dbReference type="Pfam" id="PF00990">
    <property type="entry name" value="GGDEF"/>
    <property type="match status" value="1"/>
</dbReference>
<dbReference type="Gene3D" id="3.20.20.450">
    <property type="entry name" value="EAL domain"/>
    <property type="match status" value="1"/>
</dbReference>
<feature type="domain" description="PAC" evidence="3">
    <location>
        <begin position="455"/>
        <end position="506"/>
    </location>
</feature>
<keyword evidence="7" id="KW-1185">Reference proteome</keyword>
<dbReference type="Proteomes" id="UP001143480">
    <property type="component" value="Unassembled WGS sequence"/>
</dbReference>
<dbReference type="InterPro" id="IPR000014">
    <property type="entry name" value="PAS"/>
</dbReference>
<dbReference type="Gene3D" id="3.30.70.270">
    <property type="match status" value="1"/>
</dbReference>
<evidence type="ECO:0000259" key="2">
    <source>
        <dbReference type="PROSITE" id="PS50112"/>
    </source>
</evidence>
<dbReference type="PANTHER" id="PTHR44757">
    <property type="entry name" value="DIGUANYLATE CYCLASE DGCP"/>
    <property type="match status" value="1"/>
</dbReference>
<dbReference type="InterPro" id="IPR000700">
    <property type="entry name" value="PAS-assoc_C"/>
</dbReference>
<organism evidence="6 7">
    <name type="scientific">Dactylosporangium matsuzakiense</name>
    <dbReference type="NCBI Taxonomy" id="53360"/>
    <lineage>
        <taxon>Bacteria</taxon>
        <taxon>Bacillati</taxon>
        <taxon>Actinomycetota</taxon>
        <taxon>Actinomycetes</taxon>
        <taxon>Micromonosporales</taxon>
        <taxon>Micromonosporaceae</taxon>
        <taxon>Dactylosporangium</taxon>
    </lineage>
</organism>
<dbReference type="EMBL" id="BSFP01000011">
    <property type="protein sequence ID" value="GLL00797.1"/>
    <property type="molecule type" value="Genomic_DNA"/>
</dbReference>
<dbReference type="CDD" id="cd00130">
    <property type="entry name" value="PAS"/>
    <property type="match status" value="1"/>
</dbReference>
<dbReference type="AlphaFoldDB" id="A0A9W6KEW3"/>
<dbReference type="SUPFAM" id="SSF141868">
    <property type="entry name" value="EAL domain-like"/>
    <property type="match status" value="1"/>
</dbReference>
<reference evidence="6" key="2">
    <citation type="submission" date="2023-01" db="EMBL/GenBank/DDBJ databases">
        <authorList>
            <person name="Sun Q."/>
            <person name="Evtushenko L."/>
        </authorList>
    </citation>
    <scope>NUCLEOTIDE SEQUENCE</scope>
    <source>
        <strain evidence="6">VKM Ac-1321</strain>
    </source>
</reference>
<dbReference type="InterPro" id="IPR035965">
    <property type="entry name" value="PAS-like_dom_sf"/>
</dbReference>
<dbReference type="PROSITE" id="PS50887">
    <property type="entry name" value="GGDEF"/>
    <property type="match status" value="1"/>
</dbReference>
<feature type="transmembrane region" description="Helical" evidence="1">
    <location>
        <begin position="308"/>
        <end position="326"/>
    </location>
</feature>
<feature type="transmembrane region" description="Helical" evidence="1">
    <location>
        <begin position="109"/>
        <end position="130"/>
    </location>
</feature>
<keyword evidence="1" id="KW-0812">Transmembrane</keyword>
<gene>
    <name evidence="6" type="ORF">GCM10017581_025380</name>
</gene>
<protein>
    <recommendedName>
        <fullName evidence="8">PAS domain S-box-containing protein/diguanylate cyclase (GGDEF)-like protein</fullName>
    </recommendedName>
</protein>
<feature type="transmembrane region" description="Helical" evidence="1">
    <location>
        <begin position="145"/>
        <end position="163"/>
    </location>
</feature>
<keyword evidence="1" id="KW-0472">Membrane</keyword>
<evidence type="ECO:0000259" key="5">
    <source>
        <dbReference type="PROSITE" id="PS50887"/>
    </source>
</evidence>
<dbReference type="SMART" id="SM00267">
    <property type="entry name" value="GGDEF"/>
    <property type="match status" value="1"/>
</dbReference>
<dbReference type="CDD" id="cd01948">
    <property type="entry name" value="EAL"/>
    <property type="match status" value="1"/>
</dbReference>
<reference evidence="6" key="1">
    <citation type="journal article" date="2014" name="Int. J. Syst. Evol. Microbiol.">
        <title>Complete genome sequence of Corynebacterium casei LMG S-19264T (=DSM 44701T), isolated from a smear-ripened cheese.</title>
        <authorList>
            <consortium name="US DOE Joint Genome Institute (JGI-PGF)"/>
            <person name="Walter F."/>
            <person name="Albersmeier A."/>
            <person name="Kalinowski J."/>
            <person name="Ruckert C."/>
        </authorList>
    </citation>
    <scope>NUCLEOTIDE SEQUENCE</scope>
    <source>
        <strain evidence="6">VKM Ac-1321</strain>
    </source>
</reference>